<dbReference type="EMBL" id="NMUH01002959">
    <property type="protein sequence ID" value="MQM03005.1"/>
    <property type="molecule type" value="Genomic_DNA"/>
</dbReference>
<gene>
    <name evidence="2" type="ORF">Taro_035776</name>
</gene>
<evidence type="ECO:0000313" key="2">
    <source>
        <dbReference type="EMBL" id="MQM03005.1"/>
    </source>
</evidence>
<dbReference type="AlphaFoldDB" id="A0A843WE88"/>
<accession>A0A843WE88</accession>
<feature type="compositionally biased region" description="Basic and acidic residues" evidence="1">
    <location>
        <begin position="246"/>
        <end position="256"/>
    </location>
</feature>
<dbReference type="Proteomes" id="UP000652761">
    <property type="component" value="Unassembled WGS sequence"/>
</dbReference>
<keyword evidence="3" id="KW-1185">Reference proteome</keyword>
<sequence>MTRLQNAAYRAVAFTGSAPESDREKTCSWIAVQDCLILTQGSVYTTHTSVDTMLRTQSKNMKNWSSSVDTSSSSVDTRDRFQKTFWPTWDSVSTLDQCVDTRSGSVDTRDLPRTPSGLFWDSVSILSQVVSTLVPFQKKTYRFDSPLVDFKMMACAGRSRHNGEEERLGVGISCFPSCQELLHTTLASIQVKSHEQLLSSGRPEDRKKVHTNFSRTAENAAGEGDATTLTRPVRASRHQTHRNGVAHRDLRKEAEGLGHPSLKQPLAGSLRTRPIQRTRLSSVNASSRVDTF</sequence>
<feature type="compositionally biased region" description="Basic residues" evidence="1">
    <location>
        <begin position="234"/>
        <end position="245"/>
    </location>
</feature>
<feature type="region of interest" description="Disordered" evidence="1">
    <location>
        <begin position="197"/>
        <end position="292"/>
    </location>
</feature>
<protein>
    <submittedName>
        <fullName evidence="2">Uncharacterized protein</fullName>
    </submittedName>
</protein>
<organism evidence="2 3">
    <name type="scientific">Colocasia esculenta</name>
    <name type="common">Wild taro</name>
    <name type="synonym">Arum esculentum</name>
    <dbReference type="NCBI Taxonomy" id="4460"/>
    <lineage>
        <taxon>Eukaryota</taxon>
        <taxon>Viridiplantae</taxon>
        <taxon>Streptophyta</taxon>
        <taxon>Embryophyta</taxon>
        <taxon>Tracheophyta</taxon>
        <taxon>Spermatophyta</taxon>
        <taxon>Magnoliopsida</taxon>
        <taxon>Liliopsida</taxon>
        <taxon>Araceae</taxon>
        <taxon>Aroideae</taxon>
        <taxon>Colocasieae</taxon>
        <taxon>Colocasia</taxon>
    </lineage>
</organism>
<feature type="compositionally biased region" description="Polar residues" evidence="1">
    <location>
        <begin position="278"/>
        <end position="292"/>
    </location>
</feature>
<comment type="caution">
    <text evidence="2">The sequence shown here is derived from an EMBL/GenBank/DDBJ whole genome shotgun (WGS) entry which is preliminary data.</text>
</comment>
<evidence type="ECO:0000256" key="1">
    <source>
        <dbReference type="SAM" id="MobiDB-lite"/>
    </source>
</evidence>
<name>A0A843WE88_COLES</name>
<reference evidence="2" key="1">
    <citation type="submission" date="2017-07" db="EMBL/GenBank/DDBJ databases">
        <title>Taro Niue Genome Assembly and Annotation.</title>
        <authorList>
            <person name="Atibalentja N."/>
            <person name="Keating K."/>
            <person name="Fields C.J."/>
        </authorList>
    </citation>
    <scope>NUCLEOTIDE SEQUENCE</scope>
    <source>
        <strain evidence="2">Niue_2</strain>
        <tissue evidence="2">Leaf</tissue>
    </source>
</reference>
<proteinExistence type="predicted"/>
<evidence type="ECO:0000313" key="3">
    <source>
        <dbReference type="Proteomes" id="UP000652761"/>
    </source>
</evidence>